<keyword evidence="13" id="KW-1185">Reference proteome</keyword>
<keyword evidence="6 12" id="KW-0418">Kinase</keyword>
<evidence type="ECO:0000259" key="10">
    <source>
        <dbReference type="Pfam" id="PF07730"/>
    </source>
</evidence>
<evidence type="ECO:0000256" key="4">
    <source>
        <dbReference type="ARBA" id="ARBA00022679"/>
    </source>
</evidence>
<dbReference type="Gene3D" id="3.30.565.10">
    <property type="entry name" value="Histidine kinase-like ATPase, C-terminal domain"/>
    <property type="match status" value="1"/>
</dbReference>
<keyword evidence="7" id="KW-0067">ATP-binding</keyword>
<accession>A0A8J3QLK5</accession>
<dbReference type="CDD" id="cd16917">
    <property type="entry name" value="HATPase_UhpB-NarQ-NarX-like"/>
    <property type="match status" value="1"/>
</dbReference>
<evidence type="ECO:0000313" key="12">
    <source>
        <dbReference type="EMBL" id="GIH12302.1"/>
    </source>
</evidence>
<keyword evidence="8" id="KW-0902">Two-component regulatory system</keyword>
<feature type="domain" description="Putative sensor" evidence="11">
    <location>
        <begin position="11"/>
        <end position="196"/>
    </location>
</feature>
<evidence type="ECO:0000256" key="2">
    <source>
        <dbReference type="ARBA" id="ARBA00012438"/>
    </source>
</evidence>
<feature type="transmembrane region" description="Helical" evidence="9">
    <location>
        <begin position="110"/>
        <end position="139"/>
    </location>
</feature>
<dbReference type="InterPro" id="IPR011712">
    <property type="entry name" value="Sig_transdc_His_kin_sub3_dim/P"/>
</dbReference>
<dbReference type="GO" id="GO:0000155">
    <property type="term" value="F:phosphorelay sensor kinase activity"/>
    <property type="evidence" value="ECO:0007669"/>
    <property type="project" value="InterPro"/>
</dbReference>
<evidence type="ECO:0000256" key="8">
    <source>
        <dbReference type="ARBA" id="ARBA00023012"/>
    </source>
</evidence>
<dbReference type="EMBL" id="BONZ01000006">
    <property type="protein sequence ID" value="GIH12302.1"/>
    <property type="molecule type" value="Genomic_DNA"/>
</dbReference>
<comment type="catalytic activity">
    <reaction evidence="1">
        <text>ATP + protein L-histidine = ADP + protein N-phospho-L-histidine.</text>
        <dbReference type="EC" id="2.7.13.3"/>
    </reaction>
</comment>
<dbReference type="PANTHER" id="PTHR24421:SF10">
    <property type="entry name" value="NITRATE_NITRITE SENSOR PROTEIN NARQ"/>
    <property type="match status" value="1"/>
</dbReference>
<dbReference type="Proteomes" id="UP000642748">
    <property type="component" value="Unassembled WGS sequence"/>
</dbReference>
<feature type="transmembrane region" description="Helical" evidence="9">
    <location>
        <begin position="12"/>
        <end position="31"/>
    </location>
</feature>
<comment type="caution">
    <text evidence="12">The sequence shown here is derived from an EMBL/GenBank/DDBJ whole genome shotgun (WGS) entry which is preliminary data.</text>
</comment>
<reference evidence="12" key="1">
    <citation type="submission" date="2021-01" db="EMBL/GenBank/DDBJ databases">
        <title>Whole genome shotgun sequence of Rugosimonospora africana NBRC 104875.</title>
        <authorList>
            <person name="Komaki H."/>
            <person name="Tamura T."/>
        </authorList>
    </citation>
    <scope>NUCLEOTIDE SEQUENCE</scope>
    <source>
        <strain evidence="12">NBRC 104875</strain>
    </source>
</reference>
<evidence type="ECO:0000256" key="3">
    <source>
        <dbReference type="ARBA" id="ARBA00022553"/>
    </source>
</evidence>
<dbReference type="GO" id="GO:0016020">
    <property type="term" value="C:membrane"/>
    <property type="evidence" value="ECO:0007669"/>
    <property type="project" value="InterPro"/>
</dbReference>
<feature type="transmembrane region" description="Helical" evidence="9">
    <location>
        <begin position="37"/>
        <end position="53"/>
    </location>
</feature>
<keyword evidence="9" id="KW-0472">Membrane</keyword>
<dbReference type="SUPFAM" id="SSF55874">
    <property type="entry name" value="ATPase domain of HSP90 chaperone/DNA topoisomerase II/histidine kinase"/>
    <property type="match status" value="1"/>
</dbReference>
<gene>
    <name evidence="12" type="ORF">Raf01_04740</name>
</gene>
<dbReference type="GO" id="GO:0005524">
    <property type="term" value="F:ATP binding"/>
    <property type="evidence" value="ECO:0007669"/>
    <property type="project" value="UniProtKB-KW"/>
</dbReference>
<keyword evidence="3" id="KW-0597">Phosphoprotein</keyword>
<dbReference type="Pfam" id="PF07730">
    <property type="entry name" value="HisKA_3"/>
    <property type="match status" value="1"/>
</dbReference>
<evidence type="ECO:0000313" key="13">
    <source>
        <dbReference type="Proteomes" id="UP000642748"/>
    </source>
</evidence>
<feature type="domain" description="Signal transduction histidine kinase subgroup 3 dimerisation and phosphoacceptor" evidence="10">
    <location>
        <begin position="225"/>
        <end position="288"/>
    </location>
</feature>
<proteinExistence type="predicted"/>
<feature type="transmembrane region" description="Helical" evidence="9">
    <location>
        <begin position="159"/>
        <end position="181"/>
    </location>
</feature>
<name>A0A8J3QLK5_9ACTN</name>
<dbReference type="PANTHER" id="PTHR24421">
    <property type="entry name" value="NITRATE/NITRITE SENSOR PROTEIN NARX-RELATED"/>
    <property type="match status" value="1"/>
</dbReference>
<dbReference type="InterPro" id="IPR036890">
    <property type="entry name" value="HATPase_C_sf"/>
</dbReference>
<dbReference type="InterPro" id="IPR025828">
    <property type="entry name" value="Put_sensor_dom"/>
</dbReference>
<keyword evidence="4" id="KW-0808">Transferase</keyword>
<evidence type="ECO:0000256" key="6">
    <source>
        <dbReference type="ARBA" id="ARBA00022777"/>
    </source>
</evidence>
<dbReference type="EC" id="2.7.13.3" evidence="2"/>
<dbReference type="Gene3D" id="1.20.5.1930">
    <property type="match status" value="1"/>
</dbReference>
<evidence type="ECO:0000256" key="9">
    <source>
        <dbReference type="SAM" id="Phobius"/>
    </source>
</evidence>
<sequence>MLRQIGADSAYAIVGFPIALAGFIVTLPLFVLGVGTLITVVGFPIMVGALYAARGFADLERLRLPTVTHRPAPRPAYRSAPPGSGFWRRIFTPLRDGQSWLDLMHAIFGWILYTVSFVFTVTWWAGALGGLSAIIWTQYIPHGDTDQDLNELLHISDTLTARIGLNTVIGLFFLVTLPLVVRVAALVPAQFGRALLTGIAEVQNRISGLEQQRDSAVSAEATALRRLERDIHDGPQQRLVRLAMDLGRARQQMNSNPDAARATIDEALGQTRETLDELRALSRGIAPPILSDRGLPSALAALASRSTVPVALTVPPKLGRLTPILENTAYFLVAESLTNLAKHSQATNGAVYVSHANGRLIVAVLDDGVGGAHLSKGHGLTGLADRVRAAGGTLTVVSPEGGPTEIRAELPCE</sequence>
<evidence type="ECO:0000259" key="11">
    <source>
        <dbReference type="Pfam" id="PF13796"/>
    </source>
</evidence>
<dbReference type="AlphaFoldDB" id="A0A8J3QLK5"/>
<keyword evidence="9" id="KW-1133">Transmembrane helix</keyword>
<protein>
    <recommendedName>
        <fullName evidence="2">histidine kinase</fullName>
        <ecNumber evidence="2">2.7.13.3</ecNumber>
    </recommendedName>
</protein>
<evidence type="ECO:0000256" key="1">
    <source>
        <dbReference type="ARBA" id="ARBA00000085"/>
    </source>
</evidence>
<keyword evidence="5" id="KW-0547">Nucleotide-binding</keyword>
<dbReference type="InterPro" id="IPR050482">
    <property type="entry name" value="Sensor_HK_TwoCompSys"/>
</dbReference>
<dbReference type="Pfam" id="PF13796">
    <property type="entry name" value="Sensor"/>
    <property type="match status" value="1"/>
</dbReference>
<evidence type="ECO:0000256" key="7">
    <source>
        <dbReference type="ARBA" id="ARBA00022840"/>
    </source>
</evidence>
<dbReference type="GO" id="GO:0046983">
    <property type="term" value="F:protein dimerization activity"/>
    <property type="evidence" value="ECO:0007669"/>
    <property type="project" value="InterPro"/>
</dbReference>
<organism evidence="12 13">
    <name type="scientific">Rugosimonospora africana</name>
    <dbReference type="NCBI Taxonomy" id="556532"/>
    <lineage>
        <taxon>Bacteria</taxon>
        <taxon>Bacillati</taxon>
        <taxon>Actinomycetota</taxon>
        <taxon>Actinomycetes</taxon>
        <taxon>Micromonosporales</taxon>
        <taxon>Micromonosporaceae</taxon>
        <taxon>Rugosimonospora</taxon>
    </lineage>
</organism>
<evidence type="ECO:0000256" key="5">
    <source>
        <dbReference type="ARBA" id="ARBA00022741"/>
    </source>
</evidence>
<keyword evidence="9" id="KW-0812">Transmembrane</keyword>